<dbReference type="Proteomes" id="UP000198951">
    <property type="component" value="Unassembled WGS sequence"/>
</dbReference>
<protein>
    <submittedName>
        <fullName evidence="2">RES domain-containing protein</fullName>
    </submittedName>
</protein>
<evidence type="ECO:0000313" key="3">
    <source>
        <dbReference type="Proteomes" id="UP000198951"/>
    </source>
</evidence>
<keyword evidence="3" id="KW-1185">Reference proteome</keyword>
<gene>
    <name evidence="2" type="ORF">SAMN05443667_1079</name>
</gene>
<dbReference type="Pfam" id="PF08808">
    <property type="entry name" value="RES"/>
    <property type="match status" value="1"/>
</dbReference>
<dbReference type="AlphaFoldDB" id="A0A1H4D1J6"/>
<dbReference type="EMBL" id="FNRD01000007">
    <property type="protein sequence ID" value="SEA66625.1"/>
    <property type="molecule type" value="Genomic_DNA"/>
</dbReference>
<dbReference type="InterPro" id="IPR014914">
    <property type="entry name" value="RES_dom"/>
</dbReference>
<dbReference type="OrthoDB" id="9789501at2"/>
<sequence>MVVYRIANVKYKDLTLSGIGAEKVGGRWNEVGTRAVYCSENISLALLEYYVHSENIAYLPKDILVAKIQFPDEFVIEELKELPERWNQYPYSSKTTEVFTKLSKDRNVFALRVPSTIVGLESNIILNPLYKDFGKVEVIEFIKLPIDERLKKDKHK</sequence>
<feature type="domain" description="RES" evidence="1">
    <location>
        <begin position="15"/>
        <end position="140"/>
    </location>
</feature>
<organism evidence="2 3">
    <name type="scientific">Flavobacterium gillisiae</name>
    <dbReference type="NCBI Taxonomy" id="150146"/>
    <lineage>
        <taxon>Bacteria</taxon>
        <taxon>Pseudomonadati</taxon>
        <taxon>Bacteroidota</taxon>
        <taxon>Flavobacteriia</taxon>
        <taxon>Flavobacteriales</taxon>
        <taxon>Flavobacteriaceae</taxon>
        <taxon>Flavobacterium</taxon>
    </lineage>
</organism>
<reference evidence="3" key="1">
    <citation type="submission" date="2016-10" db="EMBL/GenBank/DDBJ databases">
        <authorList>
            <person name="Varghese N."/>
            <person name="Submissions S."/>
        </authorList>
    </citation>
    <scope>NUCLEOTIDE SEQUENCE [LARGE SCALE GENOMIC DNA]</scope>
    <source>
        <strain evidence="3">DSM 22376</strain>
    </source>
</reference>
<proteinExistence type="predicted"/>
<dbReference type="SMART" id="SM00953">
    <property type="entry name" value="RES"/>
    <property type="match status" value="1"/>
</dbReference>
<dbReference type="RefSeq" id="WP_091089332.1">
    <property type="nucleotide sequence ID" value="NZ_FNRD01000007.1"/>
</dbReference>
<dbReference type="STRING" id="150146.SAMN05443667_1079"/>
<accession>A0A1H4D1J6</accession>
<evidence type="ECO:0000259" key="1">
    <source>
        <dbReference type="SMART" id="SM00953"/>
    </source>
</evidence>
<evidence type="ECO:0000313" key="2">
    <source>
        <dbReference type="EMBL" id="SEA66625.1"/>
    </source>
</evidence>
<name>A0A1H4D1J6_9FLAO</name>